<sequence length="126" mass="13053">MPAHAAGPIDCKLRFDLSGWSVFYKTGKGSGTVSCDNGQSMPVQIRTKGGGLSFGKTEIKDGTGEFSGLYRIEDVLGTYATAEAHASAGTATKAQVMTKGDVSLALAGKGEGWSVGVAFGKFVIER</sequence>
<gene>
    <name evidence="1" type="ORF">SNE34_09420</name>
</gene>
<dbReference type="Proteomes" id="UP001355056">
    <property type="component" value="Unassembled WGS sequence"/>
</dbReference>
<accession>A0ABU7YZI9</accession>
<evidence type="ECO:0000313" key="2">
    <source>
        <dbReference type="Proteomes" id="UP001355056"/>
    </source>
</evidence>
<organism evidence="1 2">
    <name type="scientific">Novilysobacter erysipheiresistens</name>
    <dbReference type="NCBI Taxonomy" id="1749332"/>
    <lineage>
        <taxon>Bacteria</taxon>
        <taxon>Pseudomonadati</taxon>
        <taxon>Pseudomonadota</taxon>
        <taxon>Gammaproteobacteria</taxon>
        <taxon>Lysobacterales</taxon>
        <taxon>Lysobacteraceae</taxon>
        <taxon>Novilysobacter</taxon>
    </lineage>
</organism>
<dbReference type="EMBL" id="JAXGFP010000004">
    <property type="protein sequence ID" value="MEG3184228.1"/>
    <property type="molecule type" value="Genomic_DNA"/>
</dbReference>
<proteinExistence type="predicted"/>
<comment type="caution">
    <text evidence="1">The sequence shown here is derived from an EMBL/GenBank/DDBJ whole genome shotgun (WGS) entry which is preliminary data.</text>
</comment>
<reference evidence="1 2" key="1">
    <citation type="journal article" date="2016" name="Int. J. Syst. Evol. Microbiol.">
        <title>Lysobacter erysipheiresistens sp. nov., an antagonist of powdery mildew, isolated from tobacco-cultivated soil.</title>
        <authorList>
            <person name="Xie B."/>
            <person name="Li T."/>
            <person name="Lin X."/>
            <person name="Wang C.J."/>
            <person name="Chen Y.J."/>
            <person name="Liu W.J."/>
            <person name="Zhao Z.W."/>
        </authorList>
    </citation>
    <scope>NUCLEOTIDE SEQUENCE [LARGE SCALE GENOMIC DNA]</scope>
    <source>
        <strain evidence="1 2">RS-LYSO-3</strain>
    </source>
</reference>
<protein>
    <submittedName>
        <fullName evidence="1">Uncharacterized protein</fullName>
    </submittedName>
</protein>
<keyword evidence="2" id="KW-1185">Reference proteome</keyword>
<name>A0ABU7YZI9_9GAMM</name>
<evidence type="ECO:0000313" key="1">
    <source>
        <dbReference type="EMBL" id="MEG3184228.1"/>
    </source>
</evidence>